<dbReference type="InterPro" id="IPR001789">
    <property type="entry name" value="Sig_transdc_resp-reg_receiver"/>
</dbReference>
<dbReference type="InterPro" id="IPR011006">
    <property type="entry name" value="CheY-like_superfamily"/>
</dbReference>
<evidence type="ECO:0000256" key="3">
    <source>
        <dbReference type="ARBA" id="ARBA00012438"/>
    </source>
</evidence>
<dbReference type="Gene3D" id="3.30.565.10">
    <property type="entry name" value="Histidine kinase-like ATPase, C-terminal domain"/>
    <property type="match status" value="1"/>
</dbReference>
<keyword evidence="8" id="KW-0067">ATP-binding</keyword>
<sequence length="830" mass="90308">MTLIGVGSRVNDQLQELRTASVDNVQWTLTQLEVELLVLDRAVNTARIHNTDISKLADVRQRFNVLYSRVVTLQTGAEFSEMRADPEISLGLEEIMRLLDGSVAIIDGNDADLVEALPYFSDAAREMRPQARAIAIKGIRIFSERSARQRSVLSALLTTFSVLTVVMIVALGTALAFLFHQFSVAHRESLERRRTTARLESTVGVSLDAVIVADAAGVVIDYSGAAENIFGYDLREAIGRPLVELIVPEKYREAHLAGMKRFLDTGEKRVIGQGLVQLGALHKDGHEFPVEVSIAQAAGPNGPIFVSFIRDITDRIETQNKLTQALEDALAADNAKSSFLAVMSHEMRTPINGVMGTLDLLSATDLTDTQRQYVDLAKVSGNVLLRHVNDVLDISKAEAGKLEIHSDVFQPEALIKEVLSSNEALAEIRSNTLHCQIDIAPESWVIGDGFRLRQVLLNLVGNAIKFTENGQIDVRVSQSATDTRLHEFRITDTGIGIPDDQLDRIFEDFVTLDTGYARRSEGTGLGLGISQRMATALGGEIGVTSKAGVGSSFWVKVPLSAAELPVVSKTSTPAARPQLPNGHRPLSILTVEDNPINSFVLKEALESFGHSVSQAQNGKLGVEQARKISFDVIFMDVSMPVMDGVKATELIRQSDTASQGAPIIGLTAHALAEEQEQFLAVGMTRVLTKPASLADLEQVLSDIGSSERLLRKGNDKLLLDHEVIDQLQNLLGAPVFQKNLERFFTEANETLETCGELKTGKEVEALIAKVHALAGSSAIFGATELQTKLTLFEQGLNAGVLEAAQADFAALQDVWKNTHREYQQTDQSGA</sequence>
<evidence type="ECO:0000256" key="6">
    <source>
        <dbReference type="ARBA" id="ARBA00022692"/>
    </source>
</evidence>
<dbReference type="GO" id="GO:0000155">
    <property type="term" value="F:phosphorelay sensor kinase activity"/>
    <property type="evidence" value="ECO:0007669"/>
    <property type="project" value="InterPro"/>
</dbReference>
<dbReference type="InterPro" id="IPR003594">
    <property type="entry name" value="HATPase_dom"/>
</dbReference>
<dbReference type="SMART" id="SM00388">
    <property type="entry name" value="HisKA"/>
    <property type="match status" value="1"/>
</dbReference>
<evidence type="ECO:0000256" key="5">
    <source>
        <dbReference type="ARBA" id="ARBA00022553"/>
    </source>
</evidence>
<dbReference type="PROSITE" id="PS50894">
    <property type="entry name" value="HPT"/>
    <property type="match status" value="1"/>
</dbReference>
<dbReference type="InterPro" id="IPR005467">
    <property type="entry name" value="His_kinase_dom"/>
</dbReference>
<dbReference type="CDD" id="cd00082">
    <property type="entry name" value="HisKA"/>
    <property type="match status" value="1"/>
</dbReference>
<dbReference type="OrthoDB" id="9801651at2"/>
<evidence type="ECO:0000256" key="13">
    <source>
        <dbReference type="PROSITE-ProRule" id="PRU00169"/>
    </source>
</evidence>
<dbReference type="FunFam" id="3.30.565.10:FF:000010">
    <property type="entry name" value="Sensor histidine kinase RcsC"/>
    <property type="match status" value="1"/>
</dbReference>
<comment type="caution">
    <text evidence="19">The sequence shown here is derived from an EMBL/GenBank/DDBJ whole genome shotgun (WGS) entry which is preliminary data.</text>
</comment>
<feature type="transmembrane region" description="Helical" evidence="14">
    <location>
        <begin position="152"/>
        <end position="179"/>
    </location>
</feature>
<dbReference type="PROSITE" id="PS50109">
    <property type="entry name" value="HIS_KIN"/>
    <property type="match status" value="1"/>
</dbReference>
<evidence type="ECO:0000256" key="12">
    <source>
        <dbReference type="PROSITE-ProRule" id="PRU00110"/>
    </source>
</evidence>
<dbReference type="Proteomes" id="UP000306575">
    <property type="component" value="Unassembled WGS sequence"/>
</dbReference>
<evidence type="ECO:0000313" key="19">
    <source>
        <dbReference type="EMBL" id="TKZ17196.1"/>
    </source>
</evidence>
<dbReference type="SUPFAM" id="SSF47226">
    <property type="entry name" value="Histidine-containing phosphotransfer domain, HPT domain"/>
    <property type="match status" value="1"/>
</dbReference>
<feature type="domain" description="Response regulatory" evidence="16">
    <location>
        <begin position="587"/>
        <end position="704"/>
    </location>
</feature>
<evidence type="ECO:0000256" key="10">
    <source>
        <dbReference type="ARBA" id="ARBA00023012"/>
    </source>
</evidence>
<dbReference type="GO" id="GO:0005524">
    <property type="term" value="F:ATP binding"/>
    <property type="evidence" value="ECO:0007669"/>
    <property type="project" value="UniProtKB-KW"/>
</dbReference>
<evidence type="ECO:0000259" key="15">
    <source>
        <dbReference type="PROSITE" id="PS50109"/>
    </source>
</evidence>
<dbReference type="SUPFAM" id="SSF55785">
    <property type="entry name" value="PYP-like sensor domain (PAS domain)"/>
    <property type="match status" value="1"/>
</dbReference>
<dbReference type="PROSITE" id="PS50112">
    <property type="entry name" value="PAS"/>
    <property type="match status" value="1"/>
</dbReference>
<evidence type="ECO:0000256" key="9">
    <source>
        <dbReference type="ARBA" id="ARBA00022989"/>
    </source>
</evidence>
<keyword evidence="7" id="KW-0547">Nucleotide-binding</keyword>
<feature type="domain" description="Histidine kinase" evidence="15">
    <location>
        <begin position="342"/>
        <end position="561"/>
    </location>
</feature>
<keyword evidence="6 14" id="KW-0812">Transmembrane</keyword>
<keyword evidence="5 13" id="KW-0597">Phosphoprotein</keyword>
<dbReference type="InterPro" id="IPR036890">
    <property type="entry name" value="HATPase_C_sf"/>
</dbReference>
<keyword evidence="11 14" id="KW-0472">Membrane</keyword>
<evidence type="ECO:0000256" key="4">
    <source>
        <dbReference type="ARBA" id="ARBA00022475"/>
    </source>
</evidence>
<feature type="modified residue" description="Phosphohistidine" evidence="12">
    <location>
        <position position="771"/>
    </location>
</feature>
<reference evidence="19 20" key="1">
    <citation type="submission" date="2019-04" db="EMBL/GenBank/DDBJ databases">
        <title>Genome sequence of Pelagicola litoralis CL-ES2.</title>
        <authorList>
            <person name="Cao J."/>
        </authorList>
    </citation>
    <scope>NUCLEOTIDE SEQUENCE [LARGE SCALE GENOMIC DNA]</scope>
    <source>
        <strain evidence="19 20">CL-ES2</strain>
    </source>
</reference>
<dbReference type="PANTHER" id="PTHR45339:SF1">
    <property type="entry name" value="HYBRID SIGNAL TRANSDUCTION HISTIDINE KINASE J"/>
    <property type="match status" value="1"/>
</dbReference>
<dbReference type="PANTHER" id="PTHR45339">
    <property type="entry name" value="HYBRID SIGNAL TRANSDUCTION HISTIDINE KINASE J"/>
    <property type="match status" value="1"/>
</dbReference>
<evidence type="ECO:0000259" key="17">
    <source>
        <dbReference type="PROSITE" id="PS50112"/>
    </source>
</evidence>
<organism evidence="19 20">
    <name type="scientific">Shimia litoralis</name>
    <dbReference type="NCBI Taxonomy" id="420403"/>
    <lineage>
        <taxon>Bacteria</taxon>
        <taxon>Pseudomonadati</taxon>
        <taxon>Pseudomonadota</taxon>
        <taxon>Alphaproteobacteria</taxon>
        <taxon>Rhodobacterales</taxon>
        <taxon>Roseobacteraceae</taxon>
    </lineage>
</organism>
<feature type="modified residue" description="4-aspartylphosphate" evidence="13">
    <location>
        <position position="636"/>
    </location>
</feature>
<evidence type="ECO:0000256" key="1">
    <source>
        <dbReference type="ARBA" id="ARBA00000085"/>
    </source>
</evidence>
<dbReference type="InterPro" id="IPR036097">
    <property type="entry name" value="HisK_dim/P_sf"/>
</dbReference>
<dbReference type="Pfam" id="PF00512">
    <property type="entry name" value="HisKA"/>
    <property type="match status" value="1"/>
</dbReference>
<evidence type="ECO:0000256" key="2">
    <source>
        <dbReference type="ARBA" id="ARBA00004651"/>
    </source>
</evidence>
<keyword evidence="4" id="KW-1003">Cell membrane</keyword>
<evidence type="ECO:0000259" key="18">
    <source>
        <dbReference type="PROSITE" id="PS50894"/>
    </source>
</evidence>
<dbReference type="SUPFAM" id="SSF55874">
    <property type="entry name" value="ATPase domain of HSP90 chaperone/DNA topoisomerase II/histidine kinase"/>
    <property type="match status" value="1"/>
</dbReference>
<dbReference type="InterPro" id="IPR036641">
    <property type="entry name" value="HPT_dom_sf"/>
</dbReference>
<dbReference type="InterPro" id="IPR004358">
    <property type="entry name" value="Sig_transdc_His_kin-like_C"/>
</dbReference>
<name>A0A4U7MWL8_9RHOB</name>
<dbReference type="SMART" id="SM00387">
    <property type="entry name" value="HATPase_c"/>
    <property type="match status" value="1"/>
</dbReference>
<comment type="catalytic activity">
    <reaction evidence="1">
        <text>ATP + protein L-histidine = ADP + protein N-phospho-L-histidine.</text>
        <dbReference type="EC" id="2.7.13.3"/>
    </reaction>
</comment>
<dbReference type="Pfam" id="PF00989">
    <property type="entry name" value="PAS"/>
    <property type="match status" value="1"/>
</dbReference>
<dbReference type="InterPro" id="IPR003661">
    <property type="entry name" value="HisK_dim/P_dom"/>
</dbReference>
<protein>
    <recommendedName>
        <fullName evidence="3">histidine kinase</fullName>
        <ecNumber evidence="3">2.7.13.3</ecNumber>
    </recommendedName>
</protein>
<evidence type="ECO:0000313" key="20">
    <source>
        <dbReference type="Proteomes" id="UP000306575"/>
    </source>
</evidence>
<evidence type="ECO:0000256" key="8">
    <source>
        <dbReference type="ARBA" id="ARBA00022840"/>
    </source>
</evidence>
<dbReference type="CDD" id="cd17546">
    <property type="entry name" value="REC_hyHK_CKI1_RcsC-like"/>
    <property type="match status" value="1"/>
</dbReference>
<dbReference type="Gene3D" id="3.40.50.2300">
    <property type="match status" value="1"/>
</dbReference>
<dbReference type="RefSeq" id="WP_138017238.1">
    <property type="nucleotide sequence ID" value="NZ_SULI01000026.1"/>
</dbReference>
<dbReference type="CDD" id="cd00130">
    <property type="entry name" value="PAS"/>
    <property type="match status" value="1"/>
</dbReference>
<feature type="domain" description="HPt" evidence="18">
    <location>
        <begin position="732"/>
        <end position="829"/>
    </location>
</feature>
<dbReference type="CDD" id="cd16922">
    <property type="entry name" value="HATPase_EvgS-ArcB-TorS-like"/>
    <property type="match status" value="1"/>
</dbReference>
<dbReference type="InterPro" id="IPR000014">
    <property type="entry name" value="PAS"/>
</dbReference>
<dbReference type="Pfam" id="PF02518">
    <property type="entry name" value="HATPase_c"/>
    <property type="match status" value="1"/>
</dbReference>
<dbReference type="SUPFAM" id="SSF47384">
    <property type="entry name" value="Homodimeric domain of signal transducing histidine kinase"/>
    <property type="match status" value="1"/>
</dbReference>
<dbReference type="InterPro" id="IPR008207">
    <property type="entry name" value="Sig_transdc_His_kin_Hpt_dom"/>
</dbReference>
<evidence type="ECO:0000259" key="16">
    <source>
        <dbReference type="PROSITE" id="PS50110"/>
    </source>
</evidence>
<dbReference type="GO" id="GO:0006355">
    <property type="term" value="P:regulation of DNA-templated transcription"/>
    <property type="evidence" value="ECO:0007669"/>
    <property type="project" value="InterPro"/>
</dbReference>
<dbReference type="InterPro" id="IPR035965">
    <property type="entry name" value="PAS-like_dom_sf"/>
</dbReference>
<comment type="subcellular location">
    <subcellularLocation>
        <location evidence="2">Cell membrane</location>
        <topology evidence="2">Multi-pass membrane protein</topology>
    </subcellularLocation>
</comment>
<keyword evidence="10" id="KW-0902">Two-component regulatory system</keyword>
<dbReference type="EMBL" id="SULI01000026">
    <property type="protein sequence ID" value="TKZ17196.1"/>
    <property type="molecule type" value="Genomic_DNA"/>
</dbReference>
<feature type="domain" description="PAS" evidence="17">
    <location>
        <begin position="195"/>
        <end position="266"/>
    </location>
</feature>
<dbReference type="InterPro" id="IPR013767">
    <property type="entry name" value="PAS_fold"/>
</dbReference>
<evidence type="ECO:0000256" key="11">
    <source>
        <dbReference type="ARBA" id="ARBA00023136"/>
    </source>
</evidence>
<dbReference type="Pfam" id="PF00072">
    <property type="entry name" value="Response_reg"/>
    <property type="match status" value="1"/>
</dbReference>
<dbReference type="PRINTS" id="PR00344">
    <property type="entry name" value="BCTRLSENSOR"/>
</dbReference>
<evidence type="ECO:0000256" key="7">
    <source>
        <dbReference type="ARBA" id="ARBA00022741"/>
    </source>
</evidence>
<dbReference type="Gene3D" id="3.30.450.20">
    <property type="entry name" value="PAS domain"/>
    <property type="match status" value="1"/>
</dbReference>
<dbReference type="GO" id="GO:0005886">
    <property type="term" value="C:plasma membrane"/>
    <property type="evidence" value="ECO:0007669"/>
    <property type="project" value="UniProtKB-SubCell"/>
</dbReference>
<evidence type="ECO:0000256" key="14">
    <source>
        <dbReference type="SAM" id="Phobius"/>
    </source>
</evidence>
<dbReference type="Gene3D" id="1.10.287.130">
    <property type="match status" value="1"/>
</dbReference>
<dbReference type="Pfam" id="PF01627">
    <property type="entry name" value="Hpt"/>
    <property type="match status" value="1"/>
</dbReference>
<proteinExistence type="predicted"/>
<keyword evidence="20" id="KW-1185">Reference proteome</keyword>
<gene>
    <name evidence="19" type="ORF">FAP39_15195</name>
</gene>
<dbReference type="SMART" id="SM00448">
    <property type="entry name" value="REC"/>
    <property type="match status" value="1"/>
</dbReference>
<dbReference type="AlphaFoldDB" id="A0A4U7MWL8"/>
<keyword evidence="9 14" id="KW-1133">Transmembrane helix</keyword>
<dbReference type="NCBIfam" id="TIGR00229">
    <property type="entry name" value="sensory_box"/>
    <property type="match status" value="1"/>
</dbReference>
<dbReference type="PROSITE" id="PS50110">
    <property type="entry name" value="RESPONSE_REGULATORY"/>
    <property type="match status" value="1"/>
</dbReference>
<dbReference type="SMART" id="SM00091">
    <property type="entry name" value="PAS"/>
    <property type="match status" value="1"/>
</dbReference>
<accession>A0A4U7MWL8</accession>
<dbReference type="Gene3D" id="1.20.120.160">
    <property type="entry name" value="HPT domain"/>
    <property type="match status" value="1"/>
</dbReference>
<dbReference type="SUPFAM" id="SSF52172">
    <property type="entry name" value="CheY-like"/>
    <property type="match status" value="1"/>
</dbReference>
<dbReference type="EC" id="2.7.13.3" evidence="3"/>